<dbReference type="PROSITE" id="PS51892">
    <property type="entry name" value="SUBTILASE"/>
    <property type="match status" value="1"/>
</dbReference>
<keyword evidence="3" id="KW-0720">Serine protease</keyword>
<organism evidence="8 9">
    <name type="scientific">Candidatus Magnetobacterium casense</name>
    <dbReference type="NCBI Taxonomy" id="1455061"/>
    <lineage>
        <taxon>Bacteria</taxon>
        <taxon>Pseudomonadati</taxon>
        <taxon>Nitrospirota</taxon>
        <taxon>Thermodesulfovibrionia</taxon>
        <taxon>Thermodesulfovibrionales</taxon>
        <taxon>Candidatus Magnetobacteriaceae</taxon>
        <taxon>Candidatus Magnetobacterium</taxon>
    </lineage>
</organism>
<keyword evidence="9" id="KW-1185">Reference proteome</keyword>
<name>A0ABS6S131_9BACT</name>
<evidence type="ECO:0000259" key="6">
    <source>
        <dbReference type="Pfam" id="PF18047"/>
    </source>
</evidence>
<evidence type="ECO:0000256" key="4">
    <source>
        <dbReference type="PROSITE-ProRule" id="PRU01240"/>
    </source>
</evidence>
<dbReference type="InterPro" id="IPR050131">
    <property type="entry name" value="Peptidase_S8_subtilisin-like"/>
</dbReference>
<evidence type="ECO:0000259" key="5">
    <source>
        <dbReference type="Pfam" id="PF00082"/>
    </source>
</evidence>
<dbReference type="RefSeq" id="WP_218252721.1">
    <property type="nucleotide sequence ID" value="NZ_JABXWD010000195.1"/>
</dbReference>
<sequence>MAAGNRGAMIASPLINNSCVIPVAACDEDGRISGGSNISPSIGRYGLMAPGVGITSTSGTEGYATLSGTSFAAAFVTGAIALLMSEFPGVGAAEIKNALLTASPRRRTITPPRLDVEAAWNTLKTIHNKSINNRRNWTMSAELQSEGLAEDVRVAQESALAGALQTEALGATRAFPAQQLAPGTSAAPQGGDSGLQQWKFIFALGSVDVRFPNLGVEKEFNQVAAAQGANGVTAKEVRYNVLKANRHLAREVCWVLQIEGIDTYILVPSDPLYLDMLVDCIAPTDDRAEMDIDVVIGLKGPVAPPEMCNGLALPIVAVSNMYQFELKRFSDKAARDTINKIMAMADNTGEMDAHRAVNYLAVRCDKMYALISRKCGSGQDGGYLLEGIDVKPSRLSSARKILNVIFAFYNKSDGYREKHYIRVDVNDKYPFIIGELSEYYENRGA</sequence>
<dbReference type="Pfam" id="PF18065">
    <property type="entry name" value="PatG_C"/>
    <property type="match status" value="1"/>
</dbReference>
<feature type="domain" description="PatG" evidence="6">
    <location>
        <begin position="200"/>
        <end position="295"/>
    </location>
</feature>
<dbReference type="InterPro" id="IPR040636">
    <property type="entry name" value="PatG_C"/>
</dbReference>
<evidence type="ECO:0000313" key="9">
    <source>
        <dbReference type="Proteomes" id="UP001196980"/>
    </source>
</evidence>
<proteinExistence type="inferred from homology"/>
<dbReference type="Proteomes" id="UP001196980">
    <property type="component" value="Unassembled WGS sequence"/>
</dbReference>
<evidence type="ECO:0000256" key="1">
    <source>
        <dbReference type="ARBA" id="ARBA00022670"/>
    </source>
</evidence>
<comment type="caution">
    <text evidence="8">The sequence shown here is derived from an EMBL/GenBank/DDBJ whole genome shotgun (WGS) entry which is preliminary data.</text>
</comment>
<feature type="domain" description="Peptidase S8/S53" evidence="5">
    <location>
        <begin position="2"/>
        <end position="105"/>
    </location>
</feature>
<dbReference type="EMBL" id="JABXWD010000195">
    <property type="protein sequence ID" value="MBV6342099.1"/>
    <property type="molecule type" value="Genomic_DNA"/>
</dbReference>
<dbReference type="Pfam" id="PF18047">
    <property type="entry name" value="PatG_D"/>
    <property type="match status" value="1"/>
</dbReference>
<evidence type="ECO:0000259" key="7">
    <source>
        <dbReference type="Pfam" id="PF18065"/>
    </source>
</evidence>
<dbReference type="InterPro" id="IPR040483">
    <property type="entry name" value="PatG_dom"/>
</dbReference>
<feature type="domain" description="PatG C-terminal" evidence="7">
    <location>
        <begin position="331"/>
        <end position="439"/>
    </location>
</feature>
<evidence type="ECO:0000313" key="8">
    <source>
        <dbReference type="EMBL" id="MBV6342099.1"/>
    </source>
</evidence>
<evidence type="ECO:0000256" key="3">
    <source>
        <dbReference type="ARBA" id="ARBA00022825"/>
    </source>
</evidence>
<evidence type="ECO:0000256" key="2">
    <source>
        <dbReference type="ARBA" id="ARBA00022801"/>
    </source>
</evidence>
<protein>
    <submittedName>
        <fullName evidence="8">S8 family serine peptidase</fullName>
    </submittedName>
</protein>
<dbReference type="PANTHER" id="PTHR43806">
    <property type="entry name" value="PEPTIDASE S8"/>
    <property type="match status" value="1"/>
</dbReference>
<keyword evidence="2" id="KW-0378">Hydrolase</keyword>
<dbReference type="InterPro" id="IPR000209">
    <property type="entry name" value="Peptidase_S8/S53_dom"/>
</dbReference>
<comment type="similarity">
    <text evidence="4">Belongs to the peptidase S8 family.</text>
</comment>
<accession>A0ABS6S131</accession>
<dbReference type="Pfam" id="PF00082">
    <property type="entry name" value="Peptidase_S8"/>
    <property type="match status" value="1"/>
</dbReference>
<reference evidence="8 9" key="1">
    <citation type="journal article" date="2020" name="J Geophys Res Biogeosci">
        <title>Magnetotaxis as an Adaptation to Enable Bacterial Shuttling of Microbial Sulfur and Sulfur Cycling Across Aquatic Oxic#Anoxic Interfaces.</title>
        <authorList>
            <person name="Li J."/>
            <person name="Liu P."/>
            <person name="Wang J."/>
            <person name="Roberts A.P."/>
            <person name="Pan Y."/>
        </authorList>
    </citation>
    <scope>NUCLEOTIDE SEQUENCE [LARGE SCALE GENOMIC DNA]</scope>
    <source>
        <strain evidence="8 9">MYR-1_YQ</strain>
    </source>
</reference>
<gene>
    <name evidence="8" type="ORF">HWQ67_10925</name>
</gene>
<dbReference type="PANTHER" id="PTHR43806:SF11">
    <property type="entry name" value="CEREVISIN-RELATED"/>
    <property type="match status" value="1"/>
</dbReference>
<comment type="caution">
    <text evidence="4">Lacks conserved residue(s) required for the propagation of feature annotation.</text>
</comment>
<keyword evidence="1" id="KW-0645">Protease</keyword>